<dbReference type="Proteomes" id="UP001085076">
    <property type="component" value="Miscellaneous, Linkage group lg01"/>
</dbReference>
<organism evidence="8 9">
    <name type="scientific">Dioscorea zingiberensis</name>
    <dbReference type="NCBI Taxonomy" id="325984"/>
    <lineage>
        <taxon>Eukaryota</taxon>
        <taxon>Viridiplantae</taxon>
        <taxon>Streptophyta</taxon>
        <taxon>Embryophyta</taxon>
        <taxon>Tracheophyta</taxon>
        <taxon>Spermatophyta</taxon>
        <taxon>Magnoliopsida</taxon>
        <taxon>Liliopsida</taxon>
        <taxon>Dioscoreales</taxon>
        <taxon>Dioscoreaceae</taxon>
        <taxon>Dioscorea</taxon>
    </lineage>
</organism>
<dbReference type="EMBL" id="JAGGNH010000001">
    <property type="protein sequence ID" value="KAJ0983882.1"/>
    <property type="molecule type" value="Genomic_DNA"/>
</dbReference>
<dbReference type="OrthoDB" id="409136at2759"/>
<proteinExistence type="predicted"/>
<dbReference type="PANTHER" id="PTHR13871">
    <property type="entry name" value="THIOREDOXIN"/>
    <property type="match status" value="1"/>
</dbReference>
<evidence type="ECO:0000259" key="7">
    <source>
        <dbReference type="Pfam" id="PF13905"/>
    </source>
</evidence>
<sequence>MAHFKFDFNLKAFLIEEELEFLVRSNGDQVSINDLDGKIIALYFGMRYIMTECEWFGQELLEMYTELTCNGENFEVLYINGDHEYGDEEFNAYFSKMPWLAIPPLELEIQDHLWKIFNPTPWHPALPIIDERGCVLDFGCHEAFIDYDLDAYPFTPEKHIELKLKEDEQPLQFLLGFKTRDFLIAYDGTEVPLSELEGKNVGVLFVPECDEGGCEEFIQSMKTKLQKIKEAGEEFELVIVPVEAAYNEEKMNKVNFEHVFKDLACLSIPLGDKRCCKRLVRRFYSPLDPDNLMIISADRRRYTIPLTREDNQEFASERLFVGCANMKSISLESLLSSADRDYVIGNGDIKVKISDLEGRTVILYFAPEFTESVRCNTCTKFLVEAYHELRSKGEVDLEVVFVSFHKDEHEFNQHFSKMPWLALPFSDTESHNKLRDRFPRETFGYLPCLLVRDGSGDIICRQAFWDLLNYGSKAYPFTNERIDQVKKEDEILKKKPQNLHKLLGSHTRDFLISSSGDKVPISELEGKVVGLCFQNLWDPRDLLETYQPLKDMYLRLKERGEKFELVSVFFDMLSPPKAFFQEMPWLAVPLNDQETGEKLFRYFHVFDHPKLIIIDSQGMILNNPILLDFHNIVVNLGDEGYPFTLEKIQEVLGIEGHPLTLKNYNEAIYRIQDRRITNLEHVFVSWQRDYLFGKNGIKFPASKLMDKTILLLETYQMGEFECKLIEIYPKIKQKDSAFEIGDHEYEDEEFNARFSKMPWLAIPPLELEIQDHLWDIFNPVPWGTTLPIIDERGCVLDFCCHEAFRDYDSDAYPFTPEKHNELKLKEDEQPLQFLLGSKTRDFLIAYNGTEVPLSELEGKNVGVFFVPKCDEAVEAAYNEEKMNKVNFEHVFKDLACLSIPLGDKRCCKRLVRRFYSPLYPNNLMIIGADGRRYEVHLSCEDNREFASQGPFVGKMEDCANIKSKSLESLLSSADRDYVIGKGDIKVKISDLEERTVILYFAPESAKSVHCNTCTKFLVEAYHELRSKGEDLEVVFVSFHKDENEFNQHFSKMPWLALPFFDTESHNKLKD</sequence>
<keyword evidence="2" id="KW-0677">Repeat</keyword>
<keyword evidence="3" id="KW-0560">Oxidoreductase</keyword>
<evidence type="ECO:0000313" key="9">
    <source>
        <dbReference type="Proteomes" id="UP001085076"/>
    </source>
</evidence>
<dbReference type="InterPro" id="IPR012336">
    <property type="entry name" value="Thioredoxin-like_fold"/>
</dbReference>
<comment type="catalytic activity">
    <reaction evidence="5">
        <text>[protein]-dithiol + NAD(+) = [protein]-disulfide + NADH + H(+)</text>
        <dbReference type="Rhea" id="RHEA:18749"/>
        <dbReference type="Rhea" id="RHEA-COMP:10593"/>
        <dbReference type="Rhea" id="RHEA-COMP:10594"/>
        <dbReference type="ChEBI" id="CHEBI:15378"/>
        <dbReference type="ChEBI" id="CHEBI:29950"/>
        <dbReference type="ChEBI" id="CHEBI:50058"/>
        <dbReference type="ChEBI" id="CHEBI:57540"/>
        <dbReference type="ChEBI" id="CHEBI:57945"/>
        <dbReference type="EC" id="1.8.1.8"/>
    </reaction>
</comment>
<feature type="domain" description="Thioredoxin-like fold" evidence="7">
    <location>
        <begin position="37"/>
        <end position="133"/>
    </location>
</feature>
<dbReference type="PANTHER" id="PTHR13871:SF96">
    <property type="entry name" value="THIOREDOXIN DOMAIN-CONTAINING PROTEIN"/>
    <property type="match status" value="1"/>
</dbReference>
<feature type="domain" description="Thioredoxin-like fold" evidence="7">
    <location>
        <begin position="358"/>
        <end position="457"/>
    </location>
</feature>
<dbReference type="AlphaFoldDB" id="A0A9D5HQ80"/>
<dbReference type="SUPFAM" id="SSF52833">
    <property type="entry name" value="Thioredoxin-like"/>
    <property type="match status" value="5"/>
</dbReference>
<reference evidence="8" key="2">
    <citation type="journal article" date="2022" name="Hortic Res">
        <title>The genome of Dioscorea zingiberensis sheds light on the biosynthesis, origin and evolution of the medicinally important diosgenin saponins.</title>
        <authorList>
            <person name="Li Y."/>
            <person name="Tan C."/>
            <person name="Li Z."/>
            <person name="Guo J."/>
            <person name="Li S."/>
            <person name="Chen X."/>
            <person name="Wang C."/>
            <person name="Dai X."/>
            <person name="Yang H."/>
            <person name="Song W."/>
            <person name="Hou L."/>
            <person name="Xu J."/>
            <person name="Tong Z."/>
            <person name="Xu A."/>
            <person name="Yuan X."/>
            <person name="Wang W."/>
            <person name="Yang Q."/>
            <person name="Chen L."/>
            <person name="Sun Z."/>
            <person name="Wang K."/>
            <person name="Pan B."/>
            <person name="Chen J."/>
            <person name="Bao Y."/>
            <person name="Liu F."/>
            <person name="Qi X."/>
            <person name="Gang D.R."/>
            <person name="Wen J."/>
            <person name="Li J."/>
        </authorList>
    </citation>
    <scope>NUCLEOTIDE SEQUENCE</scope>
    <source>
        <strain evidence="8">Dzin_1.0</strain>
    </source>
</reference>
<dbReference type="InterPro" id="IPR052259">
    <property type="entry name" value="Nucleoredoxin-like"/>
</dbReference>
<dbReference type="EC" id="1.8.1.8" evidence="1"/>
<feature type="domain" description="Thioredoxin-like fold" evidence="7">
    <location>
        <begin position="526"/>
        <end position="619"/>
    </location>
</feature>
<dbReference type="Pfam" id="PF13905">
    <property type="entry name" value="Thioredoxin_8"/>
    <property type="match status" value="4"/>
</dbReference>
<name>A0A9D5HQ80_9LILI</name>
<dbReference type="InterPro" id="IPR036249">
    <property type="entry name" value="Thioredoxin-like_sf"/>
</dbReference>
<protein>
    <recommendedName>
        <fullName evidence="1">protein-disulfide reductase</fullName>
        <ecNumber evidence="1">1.8.1.8</ecNumber>
    </recommendedName>
</protein>
<evidence type="ECO:0000256" key="5">
    <source>
        <dbReference type="ARBA" id="ARBA00047388"/>
    </source>
</evidence>
<evidence type="ECO:0000256" key="3">
    <source>
        <dbReference type="ARBA" id="ARBA00023002"/>
    </source>
</evidence>
<reference evidence="8" key="1">
    <citation type="submission" date="2021-03" db="EMBL/GenBank/DDBJ databases">
        <authorList>
            <person name="Li Z."/>
            <person name="Yang C."/>
        </authorList>
    </citation>
    <scope>NUCLEOTIDE SEQUENCE</scope>
    <source>
        <strain evidence="8">Dzin_1.0</strain>
        <tissue evidence="8">Leaf</tissue>
    </source>
</reference>
<keyword evidence="9" id="KW-1185">Reference proteome</keyword>
<dbReference type="GO" id="GO:0047134">
    <property type="term" value="F:protein-disulfide reductase [NAD(P)H] activity"/>
    <property type="evidence" value="ECO:0007669"/>
    <property type="project" value="UniProtKB-EC"/>
</dbReference>
<dbReference type="Gene3D" id="3.40.30.10">
    <property type="entry name" value="Glutaredoxin"/>
    <property type="match status" value="5"/>
</dbReference>
<feature type="domain" description="Thioredoxin-like fold" evidence="7">
    <location>
        <begin position="994"/>
        <end position="1069"/>
    </location>
</feature>
<evidence type="ECO:0000256" key="6">
    <source>
        <dbReference type="ARBA" id="ARBA00047804"/>
    </source>
</evidence>
<accession>A0A9D5HQ80</accession>
<keyword evidence="4" id="KW-0520">NAD</keyword>
<evidence type="ECO:0000313" key="8">
    <source>
        <dbReference type="EMBL" id="KAJ0983882.1"/>
    </source>
</evidence>
<evidence type="ECO:0000256" key="4">
    <source>
        <dbReference type="ARBA" id="ARBA00023027"/>
    </source>
</evidence>
<gene>
    <name evidence="8" type="ORF">J5N97_002238</name>
</gene>
<evidence type="ECO:0000256" key="1">
    <source>
        <dbReference type="ARBA" id="ARBA00012612"/>
    </source>
</evidence>
<evidence type="ECO:0000256" key="2">
    <source>
        <dbReference type="ARBA" id="ARBA00022737"/>
    </source>
</evidence>
<comment type="catalytic activity">
    <reaction evidence="6">
        <text>[protein]-dithiol + NADP(+) = [protein]-disulfide + NADPH + H(+)</text>
        <dbReference type="Rhea" id="RHEA:18753"/>
        <dbReference type="Rhea" id="RHEA-COMP:10593"/>
        <dbReference type="Rhea" id="RHEA-COMP:10594"/>
        <dbReference type="ChEBI" id="CHEBI:15378"/>
        <dbReference type="ChEBI" id="CHEBI:29950"/>
        <dbReference type="ChEBI" id="CHEBI:50058"/>
        <dbReference type="ChEBI" id="CHEBI:57783"/>
        <dbReference type="ChEBI" id="CHEBI:58349"/>
        <dbReference type="EC" id="1.8.1.8"/>
    </reaction>
</comment>
<comment type="caution">
    <text evidence="8">The sequence shown here is derived from an EMBL/GenBank/DDBJ whole genome shotgun (WGS) entry which is preliminary data.</text>
</comment>